<evidence type="ECO:0000313" key="2">
    <source>
        <dbReference type="EMBL" id="NJQ16463.1"/>
    </source>
</evidence>
<reference evidence="2 3" key="1">
    <citation type="submission" date="2020-03" db="EMBL/GenBank/DDBJ databases">
        <title>Draft genome of Streptomyces sp. ventii, isolated from the Axial Seamount in the Pacific Ocean, and resequencing of the two type strains Streptomyces lonarensis strain NCL 716 and Streptomyces bohaiensis strain 11A07.</title>
        <authorList>
            <person name="Loughran R.M."/>
            <person name="Pfannmuller K.M."/>
            <person name="Wasson B.J."/>
            <person name="Deadmond M.C."/>
            <person name="Paddock B.E."/>
            <person name="Koyack M.J."/>
            <person name="Gallegos D.A."/>
            <person name="Mitchell E.A."/>
            <person name="Ushijima B."/>
            <person name="Saw J.H."/>
            <person name="Mcphail K.L."/>
            <person name="Videau P."/>
        </authorList>
    </citation>
    <scope>NUCLEOTIDE SEQUENCE [LARGE SCALE GENOMIC DNA]</scope>
    <source>
        <strain evidence="2 3">11A07</strain>
    </source>
</reference>
<organism evidence="2 3">
    <name type="scientific">Streptomyces bohaiensis</name>
    <dbReference type="NCBI Taxonomy" id="1431344"/>
    <lineage>
        <taxon>Bacteria</taxon>
        <taxon>Bacillati</taxon>
        <taxon>Actinomycetota</taxon>
        <taxon>Actinomycetes</taxon>
        <taxon>Kitasatosporales</taxon>
        <taxon>Streptomycetaceae</taxon>
        <taxon>Streptomyces</taxon>
    </lineage>
</organism>
<dbReference type="EMBL" id="JAAVJC010000154">
    <property type="protein sequence ID" value="NJQ16463.1"/>
    <property type="molecule type" value="Genomic_DNA"/>
</dbReference>
<evidence type="ECO:0000256" key="1">
    <source>
        <dbReference type="SAM" id="Phobius"/>
    </source>
</evidence>
<comment type="caution">
    <text evidence="2">The sequence shown here is derived from an EMBL/GenBank/DDBJ whole genome shotgun (WGS) entry which is preliminary data.</text>
</comment>
<evidence type="ECO:0000313" key="3">
    <source>
        <dbReference type="Proteomes" id="UP000727056"/>
    </source>
</evidence>
<accession>A0ABX1CBH4</accession>
<keyword evidence="1" id="KW-1133">Transmembrane helix</keyword>
<keyword evidence="3" id="KW-1185">Reference proteome</keyword>
<name>A0ABX1CBH4_9ACTN</name>
<dbReference type="RefSeq" id="WP_168089194.1">
    <property type="nucleotide sequence ID" value="NZ_BHZH01000047.1"/>
</dbReference>
<feature type="transmembrane region" description="Helical" evidence="1">
    <location>
        <begin position="20"/>
        <end position="40"/>
    </location>
</feature>
<gene>
    <name evidence="2" type="ORF">HCN52_16350</name>
</gene>
<protein>
    <submittedName>
        <fullName evidence="2">Uncharacterized protein</fullName>
    </submittedName>
</protein>
<keyword evidence="1" id="KW-0812">Transmembrane</keyword>
<feature type="transmembrane region" description="Helical" evidence="1">
    <location>
        <begin position="67"/>
        <end position="87"/>
    </location>
</feature>
<dbReference type="Proteomes" id="UP000727056">
    <property type="component" value="Unassembled WGS sequence"/>
</dbReference>
<keyword evidence="1" id="KW-0472">Membrane</keyword>
<proteinExistence type="predicted"/>
<sequence>MQNDSAHPSRTGDQDDTAAAAGWCARLAAAMGLLLLPLLLPAPLRPGAAPYGAPSCAVPSCATGAEVYVALTVSVVLGIWALCAPVGRTSPPVRVLCACGQAWTLFFVLSVAG</sequence>